<dbReference type="Proteomes" id="UP000567795">
    <property type="component" value="Unassembled WGS sequence"/>
</dbReference>
<evidence type="ECO:0000256" key="1">
    <source>
        <dbReference type="SAM" id="Phobius"/>
    </source>
</evidence>
<protein>
    <submittedName>
        <fullName evidence="2">Uncharacterized protein</fullName>
    </submittedName>
</protein>
<dbReference type="EMBL" id="JACBZD010000001">
    <property type="protein sequence ID" value="NYI05036.1"/>
    <property type="molecule type" value="Genomic_DNA"/>
</dbReference>
<feature type="transmembrane region" description="Helical" evidence="1">
    <location>
        <begin position="155"/>
        <end position="174"/>
    </location>
</feature>
<dbReference type="AlphaFoldDB" id="A0A852ZRG1"/>
<evidence type="ECO:0000313" key="3">
    <source>
        <dbReference type="Proteomes" id="UP000567795"/>
    </source>
</evidence>
<sequence length="548" mass="59337">MADTLDMTPGPQVPLSTTAALSAAAQGLAAGAYHDDPVTAVVGLHENLAGGYKNRWRLMRPNMGEAFSVAVTGRMLGAGRKPLIQAPGVNPEIVLGHCLSAIAERRRRDGQLAAIMLVFGVLFLPGALLWLGAFQLRAMTGRGDASQAGGGFLRQLPMVAMIGLTAVLLLVPPFTGPLSWYARFVTLAPVLGALLAHRVCLRSSQQLRARWKGLLDGSLVGSTTPTTVPTQPGDRASRAAAELKAVEAEQRTNYMYYAGDKGILGVGPRRGYWTVSERIRPADDRGVLPFQTWDLTTAIKQRLADLRQTPFIVGDSPRPEVEDWLVESIGAGAGEVTRPKSTDVQGYRISNAGLQAACNEQRFGGGPRHYVATQYQLFKGQLVVTLLTHVSRLHDTLRIDVSLHVLGPVHGLFTTAPAVPEKTVPDGLRPWKERKVQLPIVTWDEVIRLCVRATLFWAPHIRDWLGGRLPLPEPFGLRHAWATSPAGNRFMADDVERSVAPVVRAVLEGVVQVLRSHNVDVTPFVDRLGVVNGTMQSITPGTPDTVVL</sequence>
<evidence type="ECO:0000313" key="2">
    <source>
        <dbReference type="EMBL" id="NYI05036.1"/>
    </source>
</evidence>
<keyword evidence="3" id="KW-1185">Reference proteome</keyword>
<reference evidence="2 3" key="1">
    <citation type="submission" date="2020-07" db="EMBL/GenBank/DDBJ databases">
        <title>Sequencing the genomes of 1000 actinobacteria strains.</title>
        <authorList>
            <person name="Klenk H.-P."/>
        </authorList>
    </citation>
    <scope>NUCLEOTIDE SEQUENCE [LARGE SCALE GENOMIC DNA]</scope>
    <source>
        <strain evidence="2 3">DSM 42178</strain>
    </source>
</reference>
<organism evidence="2 3">
    <name type="scientific">Allostreptomyces psammosilenae</name>
    <dbReference type="NCBI Taxonomy" id="1892865"/>
    <lineage>
        <taxon>Bacteria</taxon>
        <taxon>Bacillati</taxon>
        <taxon>Actinomycetota</taxon>
        <taxon>Actinomycetes</taxon>
        <taxon>Kitasatosporales</taxon>
        <taxon>Streptomycetaceae</taxon>
        <taxon>Allostreptomyces</taxon>
    </lineage>
</organism>
<comment type="caution">
    <text evidence="2">The sequence shown here is derived from an EMBL/GenBank/DDBJ whole genome shotgun (WGS) entry which is preliminary data.</text>
</comment>
<keyword evidence="1" id="KW-1133">Transmembrane helix</keyword>
<feature type="transmembrane region" description="Helical" evidence="1">
    <location>
        <begin position="112"/>
        <end position="134"/>
    </location>
</feature>
<keyword evidence="1" id="KW-0472">Membrane</keyword>
<keyword evidence="1" id="KW-0812">Transmembrane</keyword>
<proteinExistence type="predicted"/>
<accession>A0A852ZRG1</accession>
<dbReference type="RefSeq" id="WP_179813852.1">
    <property type="nucleotide sequence ID" value="NZ_JACBZD010000001.1"/>
</dbReference>
<name>A0A852ZRG1_9ACTN</name>
<gene>
    <name evidence="2" type="ORF">FHU37_001979</name>
</gene>